<organism evidence="3 4">
    <name type="scientific">Paenibacillus xerothermodurans</name>
    <dbReference type="NCBI Taxonomy" id="1977292"/>
    <lineage>
        <taxon>Bacteria</taxon>
        <taxon>Bacillati</taxon>
        <taxon>Bacillota</taxon>
        <taxon>Bacilli</taxon>
        <taxon>Bacillales</taxon>
        <taxon>Paenibacillaceae</taxon>
        <taxon>Paenibacillus</taxon>
    </lineage>
</organism>
<dbReference type="Proteomes" id="UP000214746">
    <property type="component" value="Unassembled WGS sequence"/>
</dbReference>
<keyword evidence="4" id="KW-1185">Reference proteome</keyword>
<dbReference type="OrthoDB" id="9808130at2"/>
<dbReference type="RefSeq" id="WP_089200769.1">
    <property type="nucleotide sequence ID" value="NZ_NHRJ02000009.1"/>
</dbReference>
<dbReference type="SMART" id="SM00886">
    <property type="entry name" value="Dabb"/>
    <property type="match status" value="1"/>
</dbReference>
<protein>
    <submittedName>
        <fullName evidence="3">Dabb family protein</fullName>
    </submittedName>
</protein>
<dbReference type="Gene3D" id="3.30.70.100">
    <property type="match status" value="1"/>
</dbReference>
<comment type="caution">
    <text evidence="3">The sequence shown here is derived from an EMBL/GenBank/DDBJ whole genome shotgun (WGS) entry which is preliminary data.</text>
</comment>
<proteinExistence type="predicted"/>
<dbReference type="EMBL" id="NHRJ02000009">
    <property type="protein sequence ID" value="PZE20156.1"/>
    <property type="molecule type" value="Genomic_DNA"/>
</dbReference>
<sequence length="115" mass="13141">MEVYAFKTTTKVEEFNMVEHLVFFKLHESTSEQDKQHIISTLHKLKEIPGITEFSAGLNHSAEGKSKGFEVGMRIGFQDRAALDSYLPHLLHTSTIDGIRHHFADVFVFDYTWGA</sequence>
<dbReference type="InterPro" id="IPR011008">
    <property type="entry name" value="Dimeric_a/b-barrel"/>
</dbReference>
<evidence type="ECO:0000313" key="3">
    <source>
        <dbReference type="EMBL" id="PZE20156.1"/>
    </source>
</evidence>
<dbReference type="PROSITE" id="PS51502">
    <property type="entry name" value="S_R_A_B_BARREL"/>
    <property type="match status" value="1"/>
</dbReference>
<dbReference type="SUPFAM" id="SSF54909">
    <property type="entry name" value="Dimeric alpha+beta barrel"/>
    <property type="match status" value="1"/>
</dbReference>
<accession>A0A2W1NQZ2</accession>
<evidence type="ECO:0000259" key="2">
    <source>
        <dbReference type="PROSITE" id="PS51502"/>
    </source>
</evidence>
<feature type="domain" description="Stress-response A/B barrel" evidence="2">
    <location>
        <begin position="18"/>
        <end position="111"/>
    </location>
</feature>
<name>A0A2W1NQZ2_PAEXE</name>
<dbReference type="InterPro" id="IPR044662">
    <property type="entry name" value="HS1/DABB1-like"/>
</dbReference>
<evidence type="ECO:0000256" key="1">
    <source>
        <dbReference type="ARBA" id="ARBA00011738"/>
    </source>
</evidence>
<gene>
    <name evidence="3" type="ORF">CBW46_014800</name>
</gene>
<comment type="subunit">
    <text evidence="1">Homodimer.</text>
</comment>
<reference evidence="3" key="1">
    <citation type="submission" date="2018-06" db="EMBL/GenBank/DDBJ databases">
        <title>Paenibacillus xerothermodurans sp. nov. an extremely dry heat resistant spore forming bacterium isolated from the soil of Cape Canaveral, Florida.</title>
        <authorList>
            <person name="Seuylemezian A."/>
            <person name="Kaur N."/>
            <person name="Patil P."/>
            <person name="Patil P."/>
            <person name="Mayilraj S."/>
            <person name="Vaishampayan P."/>
        </authorList>
    </citation>
    <scope>NUCLEOTIDE SEQUENCE [LARGE SCALE GENOMIC DNA]</scope>
    <source>
        <strain evidence="3">ATCC 27380</strain>
    </source>
</reference>
<dbReference type="PANTHER" id="PTHR33178:SF10">
    <property type="entry name" value="STRESS-RESPONSE A_B BARREL DOMAIN-CONTAINING PROTEIN"/>
    <property type="match status" value="1"/>
</dbReference>
<dbReference type="PANTHER" id="PTHR33178">
    <property type="match status" value="1"/>
</dbReference>
<evidence type="ECO:0000313" key="4">
    <source>
        <dbReference type="Proteomes" id="UP000214746"/>
    </source>
</evidence>
<dbReference type="Pfam" id="PF07876">
    <property type="entry name" value="Dabb"/>
    <property type="match status" value="1"/>
</dbReference>
<dbReference type="AlphaFoldDB" id="A0A2W1NQZ2"/>
<dbReference type="InterPro" id="IPR013097">
    <property type="entry name" value="Dabb"/>
</dbReference>